<name>A0A448X1M8_9PLAT</name>
<evidence type="ECO:0000313" key="2">
    <source>
        <dbReference type="EMBL" id="VEL25614.1"/>
    </source>
</evidence>
<dbReference type="InterPro" id="IPR038102">
    <property type="entry name" value="EYA_dom_sf"/>
</dbReference>
<dbReference type="OrthoDB" id="167668at2759"/>
<gene>
    <name evidence="2" type="ORF">PXEA_LOCUS19054</name>
</gene>
<feature type="compositionally biased region" description="Low complexity" evidence="1">
    <location>
        <begin position="14"/>
        <end position="43"/>
    </location>
</feature>
<dbReference type="Gene3D" id="3.40.50.12350">
    <property type="match status" value="1"/>
</dbReference>
<evidence type="ECO:0000313" key="3">
    <source>
        <dbReference type="Proteomes" id="UP000784294"/>
    </source>
</evidence>
<dbReference type="Proteomes" id="UP000784294">
    <property type="component" value="Unassembled WGS sequence"/>
</dbReference>
<keyword evidence="3" id="KW-1185">Reference proteome</keyword>
<accession>A0A448X1M8</accession>
<protein>
    <recommendedName>
        <fullName evidence="4">Eyes absent homolog</fullName>
    </recommendedName>
</protein>
<dbReference type="AlphaFoldDB" id="A0A448X1M8"/>
<evidence type="ECO:0000256" key="1">
    <source>
        <dbReference type="SAM" id="MobiDB-lite"/>
    </source>
</evidence>
<proteinExistence type="predicted"/>
<organism evidence="2 3">
    <name type="scientific">Protopolystoma xenopodis</name>
    <dbReference type="NCBI Taxonomy" id="117903"/>
    <lineage>
        <taxon>Eukaryota</taxon>
        <taxon>Metazoa</taxon>
        <taxon>Spiralia</taxon>
        <taxon>Lophotrochozoa</taxon>
        <taxon>Platyhelminthes</taxon>
        <taxon>Monogenea</taxon>
        <taxon>Polyopisthocotylea</taxon>
        <taxon>Polystomatidea</taxon>
        <taxon>Polystomatidae</taxon>
        <taxon>Protopolystoma</taxon>
    </lineage>
</organism>
<evidence type="ECO:0008006" key="4">
    <source>
        <dbReference type="Google" id="ProtNLM"/>
    </source>
</evidence>
<feature type="region of interest" description="Disordered" evidence="1">
    <location>
        <begin position="1"/>
        <end position="43"/>
    </location>
</feature>
<comment type="caution">
    <text evidence="2">The sequence shown here is derived from an EMBL/GenBank/DDBJ whole genome shotgun (WGS) entry which is preliminary data.</text>
</comment>
<sequence>MPPGLTHSLLGNGATPSTASSTSSVSSCSSSCSSSSSASSSSSNLAPASASIATSAPASAATTTSVAVSIPSASAPPGSTATAGLLSPCHSGTGFQTIFPLSQTQIPISTQSKGMLRDAGPMSSGLSLLPYCFTATPEAPPTVSGLIGSQGLTLTQPPHQLFPPPSPIALAAPMQPTSGGAAHRGGVEWMRKLAFRYRHIKDVYNAYRRAAL</sequence>
<reference evidence="2" key="1">
    <citation type="submission" date="2018-11" db="EMBL/GenBank/DDBJ databases">
        <authorList>
            <consortium name="Pathogen Informatics"/>
        </authorList>
    </citation>
    <scope>NUCLEOTIDE SEQUENCE</scope>
</reference>
<dbReference type="EMBL" id="CAAALY010075129">
    <property type="protein sequence ID" value="VEL25614.1"/>
    <property type="molecule type" value="Genomic_DNA"/>
</dbReference>